<dbReference type="InterPro" id="IPR043136">
    <property type="entry name" value="B30.2/SPRY_sf"/>
</dbReference>
<reference evidence="12 13" key="1">
    <citation type="submission" date="2021-05" db="EMBL/GenBank/DDBJ databases">
        <authorList>
            <person name="Zahm M."/>
            <person name="Klopp C."/>
            <person name="Cabau C."/>
            <person name="Kuhl H."/>
            <person name="Suciu R."/>
            <person name="Ciorpac M."/>
            <person name="Holostenco D."/>
            <person name="Gessner J."/>
            <person name="Wuertz S."/>
            <person name="Hohne C."/>
            <person name="Stock M."/>
            <person name="Gislard M."/>
            <person name="Lluch J."/>
            <person name="Milhes M."/>
            <person name="Lampietro C."/>
            <person name="Lopez Roques C."/>
            <person name="Donnadieu C."/>
            <person name="Du K."/>
            <person name="Schartl M."/>
            <person name="Guiguen Y."/>
        </authorList>
    </citation>
    <scope>NUCLEOTIDE SEQUENCE [LARGE SCALE GENOMIC DNA]</scope>
    <source>
        <strain evidence="12">Hh-F2</strain>
        <tissue evidence="12">Blood</tissue>
    </source>
</reference>
<dbReference type="InterPro" id="IPR001870">
    <property type="entry name" value="B30.2/SPRY"/>
</dbReference>
<evidence type="ECO:0000256" key="6">
    <source>
        <dbReference type="ARBA" id="ARBA00023136"/>
    </source>
</evidence>
<evidence type="ECO:0000259" key="10">
    <source>
        <dbReference type="PROSITE" id="PS50188"/>
    </source>
</evidence>
<dbReference type="Pfam" id="PF07686">
    <property type="entry name" value="V-set"/>
    <property type="match status" value="1"/>
</dbReference>
<feature type="domain" description="Ig-like" evidence="11">
    <location>
        <begin position="44"/>
        <end position="150"/>
    </location>
</feature>
<dbReference type="InterPro" id="IPR013783">
    <property type="entry name" value="Ig-like_fold"/>
</dbReference>
<dbReference type="SMART" id="SM00409">
    <property type="entry name" value="IG"/>
    <property type="match status" value="1"/>
</dbReference>
<sequence length="679" mass="78552">MNKVLVNTHSAAAMKSFCTECMVMIFLTSSRIGESEAAFNVIVPKSPVISTVGEDSVLPCQVSTEIKTEDLEVRWYRERFNDPIYEYKDGKEVTKKQNKEYKGRTSLLDQQLGDGVLSLVLRKVRVSDEGKYTCYAGTSKWYEEPKMELQVQALGSDPVIHIEKHLKRIITLSCISLGWYPQPEMYWTDGAGRNVTALTQPSIQRDGNGLYNISSHLSVKQNDDVGVSCLVIQKRQRREMTSRLQISEQFFEITHPERLYISAFVISAAIVLMCIMAACLYVFKRKRGENKQVHCLIFFYLISFSFILVWKWIQKAAVNVILDPDTANKRLILSVDGTRMALGEEDRDPPDTGRRFERPLCVLAREGFTSKHYWEVEVGKKTGWIVGAATESAKRNGQVILFPELGFWVLRLENEKFYANDVIASPTILPLSLKPQMLGVYLDYEERQLSFYNVETRSHIYTFTDMELNTKEKVYPLAGTTPSCKEGLDIHHFTHLKTKKSTSPTSQADEESARSALSGEKDTKDRYSKEDHPLLPDKKRLPGQDSKKMFGFWSGLWLEKKEKKKKEENEKREEETEKAKKENEEKEENEKREEETEKAKKENEEKEENEKREEETEKAKKENKEKEKGKEENKEKENVPDEEKDLPEEESENGVTLKKRKKKAKRERGEKKKDKHKQK</sequence>
<dbReference type="SUPFAM" id="SSF48726">
    <property type="entry name" value="Immunoglobulin"/>
    <property type="match status" value="2"/>
</dbReference>
<dbReference type="InterPro" id="IPR006574">
    <property type="entry name" value="PRY"/>
</dbReference>
<evidence type="ECO:0000313" key="13">
    <source>
        <dbReference type="Proteomes" id="UP001369086"/>
    </source>
</evidence>
<dbReference type="Pfam" id="PF22705">
    <property type="entry name" value="C2-set_3"/>
    <property type="match status" value="1"/>
</dbReference>
<feature type="transmembrane region" description="Helical" evidence="9">
    <location>
        <begin position="259"/>
        <end position="283"/>
    </location>
</feature>
<feature type="compositionally biased region" description="Acidic residues" evidence="8">
    <location>
        <begin position="642"/>
        <end position="652"/>
    </location>
</feature>
<keyword evidence="5 9" id="KW-1133">Transmembrane helix</keyword>
<keyword evidence="7" id="KW-0393">Immunoglobulin domain</keyword>
<dbReference type="InterPro" id="IPR050504">
    <property type="entry name" value="IgSF_BTN/MOG"/>
</dbReference>
<keyword evidence="13" id="KW-1185">Reference proteome</keyword>
<feature type="compositionally biased region" description="Basic and acidic residues" evidence="8">
    <location>
        <begin position="563"/>
        <end position="641"/>
    </location>
</feature>
<feature type="transmembrane region" description="Helical" evidence="9">
    <location>
        <begin position="295"/>
        <end position="313"/>
    </location>
</feature>
<comment type="subcellular location">
    <subcellularLocation>
        <location evidence="1">Membrane</location>
        <topology evidence="1">Single-pass type I membrane protein</topology>
    </subcellularLocation>
</comment>
<keyword evidence="4" id="KW-0732">Signal</keyword>
<evidence type="ECO:0000256" key="5">
    <source>
        <dbReference type="ARBA" id="ARBA00022989"/>
    </source>
</evidence>
<dbReference type="Pfam" id="PF00622">
    <property type="entry name" value="SPRY"/>
    <property type="match status" value="1"/>
</dbReference>
<name>A0ABR0Y804_HUSHU</name>
<dbReference type="PROSITE" id="PS50188">
    <property type="entry name" value="B302_SPRY"/>
    <property type="match status" value="1"/>
</dbReference>
<proteinExistence type="inferred from homology"/>
<dbReference type="Proteomes" id="UP001369086">
    <property type="component" value="Unassembled WGS sequence"/>
</dbReference>
<dbReference type="InterPro" id="IPR007110">
    <property type="entry name" value="Ig-like_dom"/>
</dbReference>
<feature type="compositionally biased region" description="Basic and acidic residues" evidence="8">
    <location>
        <begin position="519"/>
        <end position="547"/>
    </location>
</feature>
<dbReference type="InterPro" id="IPR013320">
    <property type="entry name" value="ConA-like_dom_sf"/>
</dbReference>
<feature type="domain" description="B30.2/SPRY" evidence="10">
    <location>
        <begin position="300"/>
        <end position="497"/>
    </location>
</feature>
<evidence type="ECO:0000256" key="3">
    <source>
        <dbReference type="ARBA" id="ARBA00022692"/>
    </source>
</evidence>
<feature type="region of interest" description="Disordered" evidence="8">
    <location>
        <begin position="563"/>
        <end position="679"/>
    </location>
</feature>
<feature type="compositionally biased region" description="Basic residues" evidence="8">
    <location>
        <begin position="657"/>
        <end position="666"/>
    </location>
</feature>
<accession>A0ABR0Y804</accession>
<gene>
    <name evidence="12" type="ORF">HHUSO_G33266</name>
</gene>
<dbReference type="SUPFAM" id="SSF49899">
    <property type="entry name" value="Concanavalin A-like lectins/glucanases"/>
    <property type="match status" value="1"/>
</dbReference>
<evidence type="ECO:0000256" key="7">
    <source>
        <dbReference type="ARBA" id="ARBA00023319"/>
    </source>
</evidence>
<evidence type="ECO:0000256" key="2">
    <source>
        <dbReference type="ARBA" id="ARBA00007591"/>
    </source>
</evidence>
<dbReference type="EMBL" id="JAHFZB010000043">
    <property type="protein sequence ID" value="KAK6468546.1"/>
    <property type="molecule type" value="Genomic_DNA"/>
</dbReference>
<dbReference type="Pfam" id="PF13765">
    <property type="entry name" value="PRY"/>
    <property type="match status" value="1"/>
</dbReference>
<evidence type="ECO:0000256" key="9">
    <source>
        <dbReference type="SAM" id="Phobius"/>
    </source>
</evidence>
<keyword evidence="3 9" id="KW-0812">Transmembrane</keyword>
<dbReference type="SMART" id="SM00449">
    <property type="entry name" value="SPRY"/>
    <property type="match status" value="1"/>
</dbReference>
<dbReference type="PANTHER" id="PTHR24100:SF130">
    <property type="entry name" value="BUTYROPHILIN-LIKE PROTEIN 9"/>
    <property type="match status" value="1"/>
</dbReference>
<dbReference type="PRINTS" id="PR01407">
    <property type="entry name" value="BUTYPHLNCDUF"/>
</dbReference>
<dbReference type="SMART" id="SM00589">
    <property type="entry name" value="PRY"/>
    <property type="match status" value="1"/>
</dbReference>
<dbReference type="Gene3D" id="2.60.40.10">
    <property type="entry name" value="Immunoglobulins"/>
    <property type="match status" value="2"/>
</dbReference>
<keyword evidence="6 9" id="KW-0472">Membrane</keyword>
<feature type="domain" description="Ig-like" evidence="11">
    <location>
        <begin position="170"/>
        <end position="247"/>
    </location>
</feature>
<dbReference type="PANTHER" id="PTHR24100">
    <property type="entry name" value="BUTYROPHILIN"/>
    <property type="match status" value="1"/>
</dbReference>
<dbReference type="PROSITE" id="PS50835">
    <property type="entry name" value="IG_LIKE"/>
    <property type="match status" value="2"/>
</dbReference>
<dbReference type="InterPro" id="IPR003877">
    <property type="entry name" value="SPRY_dom"/>
</dbReference>
<comment type="caution">
    <text evidence="12">The sequence shown here is derived from an EMBL/GenBank/DDBJ whole genome shotgun (WGS) entry which is preliminary data.</text>
</comment>
<feature type="region of interest" description="Disordered" evidence="8">
    <location>
        <begin position="495"/>
        <end position="547"/>
    </location>
</feature>
<dbReference type="InterPro" id="IPR003599">
    <property type="entry name" value="Ig_sub"/>
</dbReference>
<dbReference type="InterPro" id="IPR013106">
    <property type="entry name" value="Ig_V-set"/>
</dbReference>
<dbReference type="InterPro" id="IPR036179">
    <property type="entry name" value="Ig-like_dom_sf"/>
</dbReference>
<dbReference type="InterPro" id="IPR003879">
    <property type="entry name" value="Butyrophylin_SPRY"/>
</dbReference>
<dbReference type="CDD" id="cd13733">
    <property type="entry name" value="SPRY_PRY_C-I_1"/>
    <property type="match status" value="1"/>
</dbReference>
<evidence type="ECO:0000259" key="11">
    <source>
        <dbReference type="PROSITE" id="PS50835"/>
    </source>
</evidence>
<evidence type="ECO:0000256" key="1">
    <source>
        <dbReference type="ARBA" id="ARBA00004479"/>
    </source>
</evidence>
<protein>
    <submittedName>
        <fullName evidence="12">Butyrophilin subfamily 2 member A2-like</fullName>
    </submittedName>
</protein>
<evidence type="ECO:0000256" key="4">
    <source>
        <dbReference type="ARBA" id="ARBA00022729"/>
    </source>
</evidence>
<evidence type="ECO:0000256" key="8">
    <source>
        <dbReference type="SAM" id="MobiDB-lite"/>
    </source>
</evidence>
<evidence type="ECO:0000313" key="12">
    <source>
        <dbReference type="EMBL" id="KAK6468546.1"/>
    </source>
</evidence>
<organism evidence="12 13">
    <name type="scientific">Huso huso</name>
    <name type="common">Beluga</name>
    <name type="synonym">Acipenser huso</name>
    <dbReference type="NCBI Taxonomy" id="61971"/>
    <lineage>
        <taxon>Eukaryota</taxon>
        <taxon>Metazoa</taxon>
        <taxon>Chordata</taxon>
        <taxon>Craniata</taxon>
        <taxon>Vertebrata</taxon>
        <taxon>Euteleostomi</taxon>
        <taxon>Actinopterygii</taxon>
        <taxon>Chondrostei</taxon>
        <taxon>Acipenseriformes</taxon>
        <taxon>Acipenseridae</taxon>
        <taxon>Huso</taxon>
    </lineage>
</organism>
<comment type="similarity">
    <text evidence="2">Belongs to the immunoglobulin superfamily. BTN/MOG family.</text>
</comment>
<dbReference type="InterPro" id="IPR053896">
    <property type="entry name" value="BTN3A2-like_Ig-C"/>
</dbReference>
<dbReference type="Gene3D" id="2.60.120.920">
    <property type="match status" value="1"/>
</dbReference>